<dbReference type="GO" id="GO:0006415">
    <property type="term" value="P:translational termination"/>
    <property type="evidence" value="ECO:0007669"/>
    <property type="project" value="UniProtKB-UniRule"/>
</dbReference>
<evidence type="ECO:0000256" key="3">
    <source>
        <dbReference type="ARBA" id="ARBA00022490"/>
    </source>
</evidence>
<dbReference type="HAMAP" id="MF_00040">
    <property type="entry name" value="RRF"/>
    <property type="match status" value="1"/>
</dbReference>
<feature type="coiled-coil region" evidence="6">
    <location>
        <begin position="131"/>
        <end position="165"/>
    </location>
</feature>
<evidence type="ECO:0000313" key="8">
    <source>
        <dbReference type="EMBL" id="SJZ42516.1"/>
    </source>
</evidence>
<comment type="function">
    <text evidence="5">Responsible for the release of ribosomes from messenger RNA at the termination of protein biosynthesis. May increase the efficiency of translation by recycling ribosomes from one round of translation to another.</text>
</comment>
<reference evidence="8 9" key="1">
    <citation type="submission" date="2017-02" db="EMBL/GenBank/DDBJ databases">
        <authorList>
            <person name="Peterson S.W."/>
        </authorList>
    </citation>
    <scope>NUCLEOTIDE SEQUENCE [LARGE SCALE GENOMIC DNA]</scope>
    <source>
        <strain evidence="8 9">ATCC 51222</strain>
    </source>
</reference>
<proteinExistence type="inferred from homology"/>
<dbReference type="Gene3D" id="1.10.132.20">
    <property type="entry name" value="Ribosome-recycling factor"/>
    <property type="match status" value="1"/>
</dbReference>
<dbReference type="OrthoDB" id="9804006at2"/>
<accession>A0A1T4KJF9</accession>
<dbReference type="InterPro" id="IPR023584">
    <property type="entry name" value="Ribosome_recyc_fac_dom"/>
</dbReference>
<sequence>MDTIFAKTTERMEKCLDSLDRDFSTIRAGRANPNVLNNVMVDYYGTPTKVDQMAAVSVPEPRMLVIQPWDASMLKEIEKAINVAEIGINPQNDGKVIRLTFPQLTEEHRKTLVKDVSKRGEEAKVAIRNVRRDSMDDVKKLKKANEITEDEQKDGEKKLQDLTDKYIKNVEEMTKKKEEEILSI</sequence>
<keyword evidence="6" id="KW-0175">Coiled coil</keyword>
<organism evidence="8 9">
    <name type="scientific">Eubacterium coprostanoligenes</name>
    <dbReference type="NCBI Taxonomy" id="290054"/>
    <lineage>
        <taxon>Bacteria</taxon>
        <taxon>Bacillati</taxon>
        <taxon>Bacillota</taxon>
        <taxon>Clostridia</taxon>
        <taxon>Eubacteriales</taxon>
        <taxon>Eubacteriaceae</taxon>
        <taxon>Eubacterium</taxon>
    </lineage>
</organism>
<dbReference type="Pfam" id="PF01765">
    <property type="entry name" value="RRF"/>
    <property type="match status" value="1"/>
</dbReference>
<dbReference type="AlphaFoldDB" id="A0A1T4KJF9"/>
<dbReference type="PANTHER" id="PTHR20982:SF3">
    <property type="entry name" value="MITOCHONDRIAL RIBOSOME RECYCLING FACTOR PSEUDO 1"/>
    <property type="match status" value="1"/>
</dbReference>
<evidence type="ECO:0000256" key="2">
    <source>
        <dbReference type="ARBA" id="ARBA00005912"/>
    </source>
</evidence>
<dbReference type="FunFam" id="3.30.1360.40:FF:000001">
    <property type="entry name" value="Ribosome-recycling factor"/>
    <property type="match status" value="1"/>
</dbReference>
<dbReference type="GO" id="GO:0005737">
    <property type="term" value="C:cytoplasm"/>
    <property type="evidence" value="ECO:0007669"/>
    <property type="project" value="UniProtKB-SubCell"/>
</dbReference>
<keyword evidence="9" id="KW-1185">Reference proteome</keyword>
<keyword evidence="3 5" id="KW-0963">Cytoplasm</keyword>
<keyword evidence="4 5" id="KW-0648">Protein biosynthesis</keyword>
<dbReference type="InterPro" id="IPR002661">
    <property type="entry name" value="Ribosome_recyc_fac"/>
</dbReference>
<evidence type="ECO:0000256" key="4">
    <source>
        <dbReference type="ARBA" id="ARBA00022917"/>
    </source>
</evidence>
<dbReference type="EMBL" id="FUWW01000004">
    <property type="protein sequence ID" value="SJZ42516.1"/>
    <property type="molecule type" value="Genomic_DNA"/>
</dbReference>
<dbReference type="STRING" id="290054.SAMN02745114_00499"/>
<dbReference type="PANTHER" id="PTHR20982">
    <property type="entry name" value="RIBOSOME RECYCLING FACTOR"/>
    <property type="match status" value="1"/>
</dbReference>
<dbReference type="Gene3D" id="3.30.1360.40">
    <property type="match status" value="1"/>
</dbReference>
<dbReference type="RefSeq" id="WP_078768003.1">
    <property type="nucleotide sequence ID" value="NZ_FUWW01000004.1"/>
</dbReference>
<dbReference type="Proteomes" id="UP000190657">
    <property type="component" value="Unassembled WGS sequence"/>
</dbReference>
<dbReference type="GO" id="GO:0043023">
    <property type="term" value="F:ribosomal large subunit binding"/>
    <property type="evidence" value="ECO:0007669"/>
    <property type="project" value="TreeGrafter"/>
</dbReference>
<dbReference type="CDD" id="cd00520">
    <property type="entry name" value="RRF"/>
    <property type="match status" value="1"/>
</dbReference>
<evidence type="ECO:0000313" key="9">
    <source>
        <dbReference type="Proteomes" id="UP000190657"/>
    </source>
</evidence>
<evidence type="ECO:0000256" key="6">
    <source>
        <dbReference type="SAM" id="Coils"/>
    </source>
</evidence>
<evidence type="ECO:0000256" key="1">
    <source>
        <dbReference type="ARBA" id="ARBA00004496"/>
    </source>
</evidence>
<evidence type="ECO:0000259" key="7">
    <source>
        <dbReference type="Pfam" id="PF01765"/>
    </source>
</evidence>
<gene>
    <name evidence="5" type="primary">frr</name>
    <name evidence="8" type="ORF">SAMN02745114_00499</name>
</gene>
<dbReference type="SUPFAM" id="SSF55194">
    <property type="entry name" value="Ribosome recycling factor, RRF"/>
    <property type="match status" value="1"/>
</dbReference>
<evidence type="ECO:0000256" key="5">
    <source>
        <dbReference type="HAMAP-Rule" id="MF_00040"/>
    </source>
</evidence>
<comment type="subcellular location">
    <subcellularLocation>
        <location evidence="1 5">Cytoplasm</location>
    </subcellularLocation>
</comment>
<feature type="domain" description="Ribosome recycling factor" evidence="7">
    <location>
        <begin position="20"/>
        <end position="182"/>
    </location>
</feature>
<name>A0A1T4KJF9_9FIRM</name>
<dbReference type="NCBIfam" id="TIGR00496">
    <property type="entry name" value="frr"/>
    <property type="match status" value="1"/>
</dbReference>
<comment type="similarity">
    <text evidence="2 5">Belongs to the RRF family.</text>
</comment>
<dbReference type="FunFam" id="1.10.132.20:FF:000001">
    <property type="entry name" value="Ribosome-recycling factor"/>
    <property type="match status" value="1"/>
</dbReference>
<dbReference type="InterPro" id="IPR036191">
    <property type="entry name" value="RRF_sf"/>
</dbReference>
<protein>
    <recommendedName>
        <fullName evidence="5">Ribosome-recycling factor</fullName>
        <shortName evidence="5">RRF</shortName>
    </recommendedName>
    <alternativeName>
        <fullName evidence="5">Ribosome-releasing factor</fullName>
    </alternativeName>
</protein>